<accession>A0A843XU34</accession>
<dbReference type="EMBL" id="NMUH01012694">
    <property type="protein sequence ID" value="MQM22337.1"/>
    <property type="molecule type" value="Genomic_DNA"/>
</dbReference>
<dbReference type="PANTHER" id="PTHR34207">
    <property type="entry name" value="PROTEIN BIC1"/>
    <property type="match status" value="1"/>
</dbReference>
<dbReference type="CDD" id="cd22645">
    <property type="entry name" value="BIC1_CID"/>
    <property type="match status" value="1"/>
</dbReference>
<evidence type="ECO:0000256" key="1">
    <source>
        <dbReference type="SAM" id="MobiDB-lite"/>
    </source>
</evidence>
<gene>
    <name evidence="2" type="ORF">Taro_055388</name>
</gene>
<sequence>MEDARELAGKDSVVVHALAEGAAGGGEQLGATGGVMLHLAGCFDRSDRQTASPVGHLPREERTHVKDLQGSPSPALPGVAPCSKGKLAESVSSQKEERHQGRPGFLEDGGGVLVAGEAAPEPPAGPEEGEEYCGRERLKRHRVAMAGQVWIPESWGQEKLLKDWIDCAAIDRSLVPTGLLSAREALVEECRRTNSGRFRLENQCLST</sequence>
<dbReference type="GO" id="GO:0009785">
    <property type="term" value="P:blue light signaling pathway"/>
    <property type="evidence" value="ECO:0007669"/>
    <property type="project" value="InterPro"/>
</dbReference>
<dbReference type="PANTHER" id="PTHR34207:SF2">
    <property type="entry name" value="PROTEIN BIC1"/>
    <property type="match status" value="1"/>
</dbReference>
<dbReference type="AlphaFoldDB" id="A0A843XU34"/>
<dbReference type="Proteomes" id="UP000652761">
    <property type="component" value="Unassembled WGS sequence"/>
</dbReference>
<evidence type="ECO:0000313" key="2">
    <source>
        <dbReference type="EMBL" id="MQM22337.1"/>
    </source>
</evidence>
<feature type="region of interest" description="Disordered" evidence="1">
    <location>
        <begin position="47"/>
        <end position="107"/>
    </location>
</feature>
<organism evidence="2 3">
    <name type="scientific">Colocasia esculenta</name>
    <name type="common">Wild taro</name>
    <name type="synonym">Arum esculentum</name>
    <dbReference type="NCBI Taxonomy" id="4460"/>
    <lineage>
        <taxon>Eukaryota</taxon>
        <taxon>Viridiplantae</taxon>
        <taxon>Streptophyta</taxon>
        <taxon>Embryophyta</taxon>
        <taxon>Tracheophyta</taxon>
        <taxon>Spermatophyta</taxon>
        <taxon>Magnoliopsida</taxon>
        <taxon>Liliopsida</taxon>
        <taxon>Araceae</taxon>
        <taxon>Aroideae</taxon>
        <taxon>Colocasieae</taxon>
        <taxon>Colocasia</taxon>
    </lineage>
</organism>
<protein>
    <recommendedName>
        <fullName evidence="4">Protein BIC1</fullName>
    </recommendedName>
</protein>
<proteinExistence type="predicted"/>
<dbReference type="OrthoDB" id="672067at2759"/>
<evidence type="ECO:0000313" key="3">
    <source>
        <dbReference type="Proteomes" id="UP000652761"/>
    </source>
</evidence>
<keyword evidence="3" id="KW-1185">Reference proteome</keyword>
<evidence type="ECO:0008006" key="4">
    <source>
        <dbReference type="Google" id="ProtNLM"/>
    </source>
</evidence>
<reference evidence="2" key="1">
    <citation type="submission" date="2017-07" db="EMBL/GenBank/DDBJ databases">
        <title>Taro Niue Genome Assembly and Annotation.</title>
        <authorList>
            <person name="Atibalentja N."/>
            <person name="Keating K."/>
            <person name="Fields C.J."/>
        </authorList>
    </citation>
    <scope>NUCLEOTIDE SEQUENCE</scope>
    <source>
        <strain evidence="2">Niue_2</strain>
        <tissue evidence="2">Leaf</tissue>
    </source>
</reference>
<comment type="caution">
    <text evidence="2">The sequence shown here is derived from an EMBL/GenBank/DDBJ whole genome shotgun (WGS) entry which is preliminary data.</text>
</comment>
<name>A0A843XU34_COLES</name>
<feature type="compositionally biased region" description="Basic and acidic residues" evidence="1">
    <location>
        <begin position="57"/>
        <end position="67"/>
    </location>
</feature>
<dbReference type="InterPro" id="IPR040374">
    <property type="entry name" value="BIC"/>
</dbReference>